<dbReference type="CDD" id="cd03801">
    <property type="entry name" value="GT4_PimA-like"/>
    <property type="match status" value="1"/>
</dbReference>
<dbReference type="Proteomes" id="UP001595840">
    <property type="component" value="Unassembled WGS sequence"/>
</dbReference>
<dbReference type="EC" id="2.4.-.-" evidence="3"/>
<organism evidence="3 4">
    <name type="scientific">Simiduia curdlanivorans</name>
    <dbReference type="NCBI Taxonomy" id="1492769"/>
    <lineage>
        <taxon>Bacteria</taxon>
        <taxon>Pseudomonadati</taxon>
        <taxon>Pseudomonadota</taxon>
        <taxon>Gammaproteobacteria</taxon>
        <taxon>Cellvibrionales</taxon>
        <taxon>Cellvibrionaceae</taxon>
        <taxon>Simiduia</taxon>
    </lineage>
</organism>
<protein>
    <submittedName>
        <fullName evidence="3">Glycosyltransferase family 4 protein</fullName>
        <ecNumber evidence="3">2.4.-.-</ecNumber>
    </submittedName>
</protein>
<evidence type="ECO:0000256" key="1">
    <source>
        <dbReference type="ARBA" id="ARBA00022679"/>
    </source>
</evidence>
<keyword evidence="1 3" id="KW-0808">Transferase</keyword>
<proteinExistence type="predicted"/>
<keyword evidence="4" id="KW-1185">Reference proteome</keyword>
<accession>A0ABV8VCE2</accession>
<evidence type="ECO:0000313" key="4">
    <source>
        <dbReference type="Proteomes" id="UP001595840"/>
    </source>
</evidence>
<dbReference type="SUPFAM" id="SSF53756">
    <property type="entry name" value="UDP-Glycosyltransferase/glycogen phosphorylase"/>
    <property type="match status" value="1"/>
</dbReference>
<dbReference type="PANTHER" id="PTHR46401">
    <property type="entry name" value="GLYCOSYLTRANSFERASE WBBK-RELATED"/>
    <property type="match status" value="1"/>
</dbReference>
<feature type="domain" description="Glycosyl transferase family 1" evidence="2">
    <location>
        <begin position="191"/>
        <end position="349"/>
    </location>
</feature>
<sequence>MKILVMFHTPSNAGYAMAALEKIFLKTASKLTGSQEKVFFSFSDLDAGPPKSLPGDFKNVIALNYKDIGTFDSASCYIKEKGIEYAFCFDVQPNAKVCTMLRKNGIKNIVSYWGSTISSKNGPVKLALKKLLLAFNKNKPDHFIFESEAMRDLAVNGRGISMKQTSVIPTGIDTSLFKPAKNKSDYLTTEFKIPSDAKVVFYSGHMEERKGVRTIIESAIELLQSPENNHIHFLICGNRPGEEEKFIAMLQKSNALGHVHFAGYRNDLPTIMPQCHIGVVASTGWDSFPMSTLEMAGCGLPIIVSRLQGLIETVDDHVTGLTFTPGSAKELTNCILLLLNDEQRYNKMSVSAVARIKGKYTTEHQIANLEGCLASVFSGY</sequence>
<dbReference type="PANTHER" id="PTHR46401:SF2">
    <property type="entry name" value="GLYCOSYLTRANSFERASE WBBK-RELATED"/>
    <property type="match status" value="1"/>
</dbReference>
<evidence type="ECO:0000313" key="3">
    <source>
        <dbReference type="EMBL" id="MFC4364407.1"/>
    </source>
</evidence>
<dbReference type="GO" id="GO:0016757">
    <property type="term" value="F:glycosyltransferase activity"/>
    <property type="evidence" value="ECO:0007669"/>
    <property type="project" value="UniProtKB-KW"/>
</dbReference>
<dbReference type="Pfam" id="PF00534">
    <property type="entry name" value="Glycos_transf_1"/>
    <property type="match status" value="1"/>
</dbReference>
<dbReference type="RefSeq" id="WP_290260801.1">
    <property type="nucleotide sequence ID" value="NZ_JAUFQG010000004.1"/>
</dbReference>
<dbReference type="EMBL" id="JBHSCX010000025">
    <property type="protein sequence ID" value="MFC4364407.1"/>
    <property type="molecule type" value="Genomic_DNA"/>
</dbReference>
<gene>
    <name evidence="3" type="ORF">ACFOX3_19015</name>
</gene>
<keyword evidence="3" id="KW-0328">Glycosyltransferase</keyword>
<dbReference type="Gene3D" id="3.40.50.2000">
    <property type="entry name" value="Glycogen Phosphorylase B"/>
    <property type="match status" value="2"/>
</dbReference>
<reference evidence="4" key="1">
    <citation type="journal article" date="2019" name="Int. J. Syst. Evol. Microbiol.">
        <title>The Global Catalogue of Microorganisms (GCM) 10K type strain sequencing project: providing services to taxonomists for standard genome sequencing and annotation.</title>
        <authorList>
            <consortium name="The Broad Institute Genomics Platform"/>
            <consortium name="The Broad Institute Genome Sequencing Center for Infectious Disease"/>
            <person name="Wu L."/>
            <person name="Ma J."/>
        </authorList>
    </citation>
    <scope>NUCLEOTIDE SEQUENCE [LARGE SCALE GENOMIC DNA]</scope>
    <source>
        <strain evidence="4">CECT 8570</strain>
    </source>
</reference>
<comment type="caution">
    <text evidence="3">The sequence shown here is derived from an EMBL/GenBank/DDBJ whole genome shotgun (WGS) entry which is preliminary data.</text>
</comment>
<dbReference type="InterPro" id="IPR001296">
    <property type="entry name" value="Glyco_trans_1"/>
</dbReference>
<name>A0ABV8VCE2_9GAMM</name>
<evidence type="ECO:0000259" key="2">
    <source>
        <dbReference type="Pfam" id="PF00534"/>
    </source>
</evidence>